<accession>A0A0G4IF79</accession>
<dbReference type="GO" id="GO:0008270">
    <property type="term" value="F:zinc ion binding"/>
    <property type="evidence" value="ECO:0007669"/>
    <property type="project" value="TreeGrafter"/>
</dbReference>
<evidence type="ECO:0000256" key="1">
    <source>
        <dbReference type="ARBA" id="ARBA00004694"/>
    </source>
</evidence>
<proteinExistence type="inferred from homology"/>
<dbReference type="InterPro" id="IPR001731">
    <property type="entry name" value="ALAD"/>
</dbReference>
<evidence type="ECO:0000256" key="11">
    <source>
        <dbReference type="RuleBase" id="RU004161"/>
    </source>
</evidence>
<name>A0A0G4IF79_9ALVE</name>
<feature type="region of interest" description="Disordered" evidence="12">
    <location>
        <begin position="1"/>
        <end position="48"/>
    </location>
</feature>
<dbReference type="Gene3D" id="3.20.20.70">
    <property type="entry name" value="Aldolase class I"/>
    <property type="match status" value="1"/>
</dbReference>
<feature type="active site" description="Schiff-base intermediate with substrate" evidence="8">
    <location>
        <position position="247"/>
    </location>
</feature>
<dbReference type="GO" id="GO:0004655">
    <property type="term" value="F:porphobilinogen synthase activity"/>
    <property type="evidence" value="ECO:0007669"/>
    <property type="project" value="UniProtKB-EC"/>
</dbReference>
<comment type="catalytic activity">
    <reaction evidence="7 10">
        <text>2 5-aminolevulinate = porphobilinogen + 2 H2O + H(+)</text>
        <dbReference type="Rhea" id="RHEA:24064"/>
        <dbReference type="ChEBI" id="CHEBI:15377"/>
        <dbReference type="ChEBI" id="CHEBI:15378"/>
        <dbReference type="ChEBI" id="CHEBI:58126"/>
        <dbReference type="ChEBI" id="CHEBI:356416"/>
        <dbReference type="EC" id="4.2.1.24"/>
    </reaction>
</comment>
<dbReference type="SUPFAM" id="SSF51569">
    <property type="entry name" value="Aldolase"/>
    <property type="match status" value="1"/>
</dbReference>
<keyword evidence="3" id="KW-0350">Heme biosynthesis</keyword>
<evidence type="ECO:0000256" key="8">
    <source>
        <dbReference type="PIRSR" id="PIRSR001415-1"/>
    </source>
</evidence>
<feature type="binding site" evidence="9">
    <location>
        <position position="326"/>
    </location>
    <ligand>
        <name>5-aminolevulinate</name>
        <dbReference type="ChEBI" id="CHEBI:356416"/>
        <label>2</label>
    </ligand>
</feature>
<feature type="binding site" evidence="9">
    <location>
        <position position="257"/>
    </location>
    <ligand>
        <name>5-aminolevulinate</name>
        <dbReference type="ChEBI" id="CHEBI:356416"/>
        <label>1</label>
    </ligand>
</feature>
<dbReference type="EC" id="4.2.1.24" evidence="10"/>
<dbReference type="EMBL" id="CDMZ01005910">
    <property type="protein sequence ID" value="CEM55787.1"/>
    <property type="molecule type" value="Genomic_DNA"/>
</dbReference>
<evidence type="ECO:0000256" key="2">
    <source>
        <dbReference type="ARBA" id="ARBA00008055"/>
    </source>
</evidence>
<comment type="function">
    <text evidence="6">Catalyzes an early step in the biosynthesis of tetrapyrroles. Binds two molecules of 5-aminolevulinate per subunit, each at a distinct site, and catalyzes their condensation to form porphobilinogen.</text>
</comment>
<evidence type="ECO:0000256" key="10">
    <source>
        <dbReference type="RuleBase" id="RU000515"/>
    </source>
</evidence>
<evidence type="ECO:0000256" key="6">
    <source>
        <dbReference type="ARBA" id="ARBA00025628"/>
    </source>
</evidence>
<dbReference type="SMART" id="SM01004">
    <property type="entry name" value="ALAD"/>
    <property type="match status" value="1"/>
</dbReference>
<comment type="pathway">
    <text evidence="1">Porphyrin-containing compound metabolism; protoporphyrin-IX biosynthesis; coproporphyrinogen-III from 5-aminolevulinate: step 1/4.</text>
</comment>
<dbReference type="NCBIfam" id="NF006762">
    <property type="entry name" value="PRK09283.1"/>
    <property type="match status" value="1"/>
</dbReference>
<dbReference type="PANTHER" id="PTHR11458">
    <property type="entry name" value="DELTA-AMINOLEVULINIC ACID DEHYDRATASE"/>
    <property type="match status" value="1"/>
</dbReference>
<comment type="similarity">
    <text evidence="2 11">Belongs to the ALAD family.</text>
</comment>
<keyword evidence="5 10" id="KW-0627">Porphyrin biosynthesis</keyword>
<evidence type="ECO:0000313" key="13">
    <source>
        <dbReference type="EMBL" id="CEM55787.1"/>
    </source>
</evidence>
<dbReference type="InterPro" id="IPR013785">
    <property type="entry name" value="Aldolase_TIM"/>
</dbReference>
<evidence type="ECO:0000256" key="9">
    <source>
        <dbReference type="PIRSR" id="PIRSR001415-2"/>
    </source>
</evidence>
<dbReference type="InterPro" id="IPR030656">
    <property type="entry name" value="ALAD_AS"/>
</dbReference>
<dbReference type="UniPathway" id="UPA00251">
    <property type="reaction ID" value="UER00318"/>
</dbReference>
<gene>
    <name evidence="13" type="ORF">Cvel_13826</name>
</gene>
<dbReference type="GO" id="GO:0006782">
    <property type="term" value="P:protoporphyrinogen IX biosynthetic process"/>
    <property type="evidence" value="ECO:0007669"/>
    <property type="project" value="UniProtKB-UniPathway"/>
</dbReference>
<dbReference type="Pfam" id="PF00490">
    <property type="entry name" value="ALAD"/>
    <property type="match status" value="1"/>
</dbReference>
<evidence type="ECO:0000256" key="3">
    <source>
        <dbReference type="ARBA" id="ARBA00023133"/>
    </source>
</evidence>
<dbReference type="PIRSF" id="PIRSF001415">
    <property type="entry name" value="Porphbilin_synth"/>
    <property type="match status" value="1"/>
</dbReference>
<dbReference type="PROSITE" id="PS00169">
    <property type="entry name" value="D_ALA_DEHYDRATASE"/>
    <property type="match status" value="1"/>
</dbReference>
<evidence type="ECO:0000256" key="4">
    <source>
        <dbReference type="ARBA" id="ARBA00023239"/>
    </source>
</evidence>
<feature type="compositionally biased region" description="Basic and acidic residues" evidence="12">
    <location>
        <begin position="17"/>
        <end position="34"/>
    </location>
</feature>
<dbReference type="GO" id="GO:0005829">
    <property type="term" value="C:cytosol"/>
    <property type="evidence" value="ECO:0007669"/>
    <property type="project" value="TreeGrafter"/>
</dbReference>
<comment type="subunit">
    <text evidence="10">Homooctamer.</text>
</comment>
<dbReference type="PRINTS" id="PR00144">
    <property type="entry name" value="DALDHYDRTASE"/>
</dbReference>
<evidence type="ECO:0000256" key="7">
    <source>
        <dbReference type="ARBA" id="ARBA00047651"/>
    </source>
</evidence>
<dbReference type="AlphaFoldDB" id="A0A0G4IF79"/>
<dbReference type="PANTHER" id="PTHR11458:SF0">
    <property type="entry name" value="DELTA-AMINOLEVULINIC ACID DEHYDRATASE"/>
    <property type="match status" value="1"/>
</dbReference>
<feature type="compositionally biased region" description="Polar residues" evidence="12">
    <location>
        <begin position="1"/>
        <end position="12"/>
    </location>
</feature>
<protein>
    <recommendedName>
        <fullName evidence="10">Delta-aminolevulinic acid dehydratase</fullName>
        <ecNumber evidence="10">4.2.1.24</ecNumber>
    </recommendedName>
</protein>
<evidence type="ECO:0000256" key="5">
    <source>
        <dbReference type="ARBA" id="ARBA00023244"/>
    </source>
</evidence>
<reference evidence="13" key="1">
    <citation type="submission" date="2014-11" db="EMBL/GenBank/DDBJ databases">
        <authorList>
            <person name="Otto D Thomas"/>
            <person name="Naeem Raeece"/>
        </authorList>
    </citation>
    <scope>NUCLEOTIDE SEQUENCE</scope>
</reference>
<sequence length="375" mass="40707">MWSNASSDSSTCGAPVKRTEEGRSVCSTHDDPKRSRGSGDLSVERGPLQIPSRHRLQAGFSGSLLRSWQGVPPLQPSNLVFPVFVVDQEELKEEIRTMPGQFRFGYKTLVRELSSLVEKGLGGVMIFGVVEGGLKDERGTCADSLDGPVIKALQILKRELPQLLLVADVCLCEYTNHGHCGILDQSGRVINKCSVDRIAEIAVAYARAGADVLAPSDMSEGRVMQIKKRLLADSEIAHKAVMSYSAKFASAFYGPFREAAGSAPSFGDRKCYQLPPEARTLGIRASLRDAEEGADFLMVKPASHYLDVVKALHDRVDVPLAVYQVSGEYAMLKFASEAGALDLRTAVLESVASMQRAGASVVITYFAPELLDWLP</sequence>
<dbReference type="VEuPathDB" id="CryptoDB:Cvel_13826"/>
<evidence type="ECO:0000256" key="12">
    <source>
        <dbReference type="SAM" id="MobiDB-lite"/>
    </source>
</evidence>
<feature type="binding site" evidence="9">
    <location>
        <position position="365"/>
    </location>
    <ligand>
        <name>5-aminolevulinate</name>
        <dbReference type="ChEBI" id="CHEBI:356416"/>
        <label>2</label>
    </ligand>
</feature>
<feature type="active site" description="Schiff-base intermediate with substrate" evidence="8">
    <location>
        <position position="300"/>
    </location>
</feature>
<keyword evidence="4 10" id="KW-0456">Lyase</keyword>
<dbReference type="PhylomeDB" id="A0A0G4IF79"/>
<feature type="binding site" evidence="9">
    <location>
        <position position="269"/>
    </location>
    <ligand>
        <name>5-aminolevulinate</name>
        <dbReference type="ChEBI" id="CHEBI:356416"/>
        <label>1</label>
    </ligand>
</feature>
<organism evidence="13">
    <name type="scientific">Chromera velia CCMP2878</name>
    <dbReference type="NCBI Taxonomy" id="1169474"/>
    <lineage>
        <taxon>Eukaryota</taxon>
        <taxon>Sar</taxon>
        <taxon>Alveolata</taxon>
        <taxon>Colpodellida</taxon>
        <taxon>Chromeraceae</taxon>
        <taxon>Chromera</taxon>
    </lineage>
</organism>